<organism evidence="2 3">
    <name type="scientific">Bradyrhizobium erythrophlei</name>
    <dbReference type="NCBI Taxonomy" id="1437360"/>
    <lineage>
        <taxon>Bacteria</taxon>
        <taxon>Pseudomonadati</taxon>
        <taxon>Pseudomonadota</taxon>
        <taxon>Alphaproteobacteria</taxon>
        <taxon>Hyphomicrobiales</taxon>
        <taxon>Nitrobacteraceae</taxon>
        <taxon>Bradyrhizobium</taxon>
    </lineage>
</organism>
<gene>
    <name evidence="2" type="ORF">SAMN05443248_4366</name>
</gene>
<evidence type="ECO:0000256" key="1">
    <source>
        <dbReference type="SAM" id="MobiDB-lite"/>
    </source>
</evidence>
<feature type="region of interest" description="Disordered" evidence="1">
    <location>
        <begin position="40"/>
        <end position="72"/>
    </location>
</feature>
<sequence>MAWDSRGTHSAAYGAIFGVQILSQSDPTDHALAAIASILDHPEPHREPERPAVEDRPLAPERTSADGYQRVGPGPMAAIRFKWTVRREANGEYYVDETIGENSTPIVSGPMSGDAAVKFADDCESAARQRFEQLKSEMIGPDPAIANFVRKNSGEM</sequence>
<accession>A0A1M5RVP2</accession>
<evidence type="ECO:0000313" key="2">
    <source>
        <dbReference type="EMBL" id="SHH29863.1"/>
    </source>
</evidence>
<dbReference type="Proteomes" id="UP000189796">
    <property type="component" value="Chromosome I"/>
</dbReference>
<reference evidence="2 3" key="1">
    <citation type="submission" date="2016-11" db="EMBL/GenBank/DDBJ databases">
        <authorList>
            <person name="Jaros S."/>
            <person name="Januszkiewicz K."/>
            <person name="Wedrychowicz H."/>
        </authorList>
    </citation>
    <scope>NUCLEOTIDE SEQUENCE [LARGE SCALE GENOMIC DNA]</scope>
    <source>
        <strain evidence="2 3">GAS138</strain>
    </source>
</reference>
<name>A0A1M5RVP2_9BRAD</name>
<protein>
    <submittedName>
        <fullName evidence="2">Uncharacterized protein</fullName>
    </submittedName>
</protein>
<proteinExistence type="predicted"/>
<dbReference type="AlphaFoldDB" id="A0A1M5RVP2"/>
<dbReference type="EMBL" id="LT670817">
    <property type="protein sequence ID" value="SHH29863.1"/>
    <property type="molecule type" value="Genomic_DNA"/>
</dbReference>
<evidence type="ECO:0000313" key="3">
    <source>
        <dbReference type="Proteomes" id="UP000189796"/>
    </source>
</evidence>
<feature type="compositionally biased region" description="Basic and acidic residues" evidence="1">
    <location>
        <begin position="40"/>
        <end position="59"/>
    </location>
</feature>